<feature type="region of interest" description="Disordered" evidence="1">
    <location>
        <begin position="1"/>
        <end position="56"/>
    </location>
</feature>
<accession>A0A0J9HHI2</accession>
<dbReference type="AlphaFoldDB" id="A0A0J9HHI2"/>
<evidence type="ECO:0000256" key="1">
    <source>
        <dbReference type="SAM" id="MobiDB-lite"/>
    </source>
</evidence>
<sequence>MADSIRSRPHTRSRSRVLSTGSVAVDDDDNSSHSRSASGHPPGAFESSTGGHPPGAFESSIVATPSRFEAGLNTAPDTVRPAPRSTRQLDEAGSLDENIGHPGVYRSGEAISDQQMEHLKMILEMDKGKQRVLELELQLEKLRQQRSSSSTDRSQDVNNHPATTSTATWNPNLGERLEFNLYEPDSRVGKAISQFKEDVKNTVRPNSLTGTSNYTTWSIFMKSKLVDAQCWYMIEKRQTQNPLQRDDEWAPFWDARNRWLYTFIFELLGCSVRSHSAANTATTATTATTTTNTNTSNSARGGRTGRGHGSTQGGSRNHRGSGNPPTCPECERSHFGNCWLANPDSAPDNWRIYNAARIKEFKEKKEKNNSGGGTQLSITDGSDTYQMANLAEVINVPACFMEPHKDPSNGRLYISKDVIFQEDLHLADPSIPTTTHNPKVLPNAARKAAAAIPSATPGLPTAARQETAAIPDLYIDEEIQPECPLFLVPTNNWWIDYEISARIPTFLVQNTLNSPEPTVESDDPPTSTRDITTVGEASVGDSLEDLPTDPEIAALPIPKNLTRAKASMEWKYYYKARVKEVNRLKYTRWKENI</sequence>
<feature type="region of interest" description="Disordered" evidence="1">
    <location>
        <begin position="71"/>
        <end position="101"/>
    </location>
</feature>
<feature type="region of interest" description="Disordered" evidence="1">
    <location>
        <begin position="280"/>
        <end position="327"/>
    </location>
</feature>
<feature type="region of interest" description="Disordered" evidence="1">
    <location>
        <begin position="143"/>
        <end position="170"/>
    </location>
</feature>
<feature type="compositionally biased region" description="Polar residues" evidence="1">
    <location>
        <begin position="157"/>
        <end position="170"/>
    </location>
</feature>
<protein>
    <submittedName>
        <fullName evidence="2">Uncharacterized protein</fullName>
    </submittedName>
</protein>
<dbReference type="EMBL" id="GG749488">
    <property type="protein sequence ID" value="KMW68579.1"/>
    <property type="molecule type" value="Genomic_DNA"/>
</dbReference>
<feature type="compositionally biased region" description="Gly residues" evidence="1">
    <location>
        <begin position="302"/>
        <end position="312"/>
    </location>
</feature>
<organism evidence="2">
    <name type="scientific">Ajellomyces dermatitidis (strain ATCC 18188 / CBS 674.68)</name>
    <name type="common">Blastomyces dermatitidis</name>
    <dbReference type="NCBI Taxonomy" id="653446"/>
    <lineage>
        <taxon>Eukaryota</taxon>
        <taxon>Fungi</taxon>
        <taxon>Dikarya</taxon>
        <taxon>Ascomycota</taxon>
        <taxon>Pezizomycotina</taxon>
        <taxon>Eurotiomycetes</taxon>
        <taxon>Eurotiomycetidae</taxon>
        <taxon>Onygenales</taxon>
        <taxon>Ajellomycetaceae</taxon>
        <taxon>Blastomyces</taxon>
    </lineage>
</organism>
<dbReference type="Proteomes" id="UP000007802">
    <property type="component" value="Unassembled WGS sequence"/>
</dbReference>
<proteinExistence type="predicted"/>
<evidence type="ECO:0000313" key="2">
    <source>
        <dbReference type="EMBL" id="KMW68579.1"/>
    </source>
</evidence>
<gene>
    <name evidence="2" type="ORF">BDDG_12902</name>
</gene>
<name>A0A0J9HHI2_AJEDA</name>
<feature type="compositionally biased region" description="Low complexity" evidence="1">
    <location>
        <begin position="280"/>
        <end position="301"/>
    </location>
</feature>
<reference evidence="2" key="1">
    <citation type="submission" date="2010-03" db="EMBL/GenBank/DDBJ databases">
        <title>Annotation of Blastomyces dermatitidis strain ATCC 18188.</title>
        <authorList>
            <consortium name="The Broad Institute Genome Sequencing Platform"/>
            <consortium name="Broad Institute Genome Sequencing Center for Infectious Disease."/>
            <person name="Cuomo C."/>
            <person name="Klein B."/>
            <person name="Sullivan T."/>
            <person name="Heitman J."/>
            <person name="Young S."/>
            <person name="Zeng Q."/>
            <person name="Gargeya S."/>
            <person name="Alvarado L."/>
            <person name="Berlin A.M."/>
            <person name="Chapman S.B."/>
            <person name="Chen Z."/>
            <person name="Freedman E."/>
            <person name="Gellesch M."/>
            <person name="Goldberg J."/>
            <person name="Griggs A."/>
            <person name="Gujja S."/>
            <person name="Heilman E."/>
            <person name="Heiman D."/>
            <person name="Howarth C."/>
            <person name="Mehta T."/>
            <person name="Neiman D."/>
            <person name="Pearson M."/>
            <person name="Roberts A."/>
            <person name="Saif S."/>
            <person name="Shea T."/>
            <person name="Shenoy N."/>
            <person name="Sisk P."/>
            <person name="Stolte C."/>
            <person name="Sykes S."/>
            <person name="White J."/>
            <person name="Yandava C."/>
            <person name="Haas B."/>
            <person name="Nusbaum C."/>
            <person name="Birren B."/>
        </authorList>
    </citation>
    <scope>NUCLEOTIDE SEQUENCE</scope>
    <source>
        <strain evidence="2">ATCC 18188</strain>
    </source>
</reference>